<dbReference type="EMBL" id="JAHHHD010000029">
    <property type="protein sequence ID" value="MBW4661083.1"/>
    <property type="molecule type" value="Genomic_DNA"/>
</dbReference>
<organism evidence="1 2">
    <name type="scientific">Drouetiella hepatica Uher 2000/2452</name>
    <dbReference type="NCBI Taxonomy" id="904376"/>
    <lineage>
        <taxon>Bacteria</taxon>
        <taxon>Bacillati</taxon>
        <taxon>Cyanobacteriota</taxon>
        <taxon>Cyanophyceae</taxon>
        <taxon>Oculatellales</taxon>
        <taxon>Oculatellaceae</taxon>
        <taxon>Drouetiella</taxon>
    </lineage>
</organism>
<proteinExistence type="predicted"/>
<sequence length="92" mass="10406">MTTVGKLELTVKISELPADVQTAENGWKSFEVDCDNRIVSISVKPKMFKKLEDTQATFSLWVAIAGKRGYVEKDEFVLEKAAIQVFERKPKV</sequence>
<protein>
    <submittedName>
        <fullName evidence="1">Fertility inhibition FinO-like protein</fullName>
    </submittedName>
</protein>
<accession>A0A951QH22</accession>
<dbReference type="Proteomes" id="UP000757435">
    <property type="component" value="Unassembled WGS sequence"/>
</dbReference>
<reference evidence="1" key="1">
    <citation type="submission" date="2021-05" db="EMBL/GenBank/DDBJ databases">
        <authorList>
            <person name="Pietrasiak N."/>
            <person name="Ward R."/>
            <person name="Stajich J.E."/>
            <person name="Kurbessoian T."/>
        </authorList>
    </citation>
    <scope>NUCLEOTIDE SEQUENCE</scope>
    <source>
        <strain evidence="1">UHER 2000/2452</strain>
    </source>
</reference>
<reference evidence="1" key="2">
    <citation type="journal article" date="2022" name="Microbiol. Resour. Announc.">
        <title>Metagenome Sequencing to Explore Phylogenomics of Terrestrial Cyanobacteria.</title>
        <authorList>
            <person name="Ward R.D."/>
            <person name="Stajich J.E."/>
            <person name="Johansen J.R."/>
            <person name="Huntemann M."/>
            <person name="Clum A."/>
            <person name="Foster B."/>
            <person name="Foster B."/>
            <person name="Roux S."/>
            <person name="Palaniappan K."/>
            <person name="Varghese N."/>
            <person name="Mukherjee S."/>
            <person name="Reddy T.B.K."/>
            <person name="Daum C."/>
            <person name="Copeland A."/>
            <person name="Chen I.A."/>
            <person name="Ivanova N.N."/>
            <person name="Kyrpides N.C."/>
            <person name="Shapiro N."/>
            <person name="Eloe-Fadrosh E.A."/>
            <person name="Pietrasiak N."/>
        </authorList>
    </citation>
    <scope>NUCLEOTIDE SEQUENCE</scope>
    <source>
        <strain evidence="1">UHER 2000/2452</strain>
    </source>
</reference>
<comment type="caution">
    <text evidence="1">The sequence shown here is derived from an EMBL/GenBank/DDBJ whole genome shotgun (WGS) entry which is preliminary data.</text>
</comment>
<name>A0A951QH22_9CYAN</name>
<evidence type="ECO:0000313" key="1">
    <source>
        <dbReference type="EMBL" id="MBW4661083.1"/>
    </source>
</evidence>
<dbReference type="AlphaFoldDB" id="A0A951QH22"/>
<evidence type="ECO:0000313" key="2">
    <source>
        <dbReference type="Proteomes" id="UP000757435"/>
    </source>
</evidence>
<gene>
    <name evidence="1" type="ORF">KME15_20605</name>
</gene>